<comment type="caution">
    <text evidence="15">The sequence shown here is derived from an EMBL/GenBank/DDBJ whole genome shotgun (WGS) entry which is preliminary data.</text>
</comment>
<dbReference type="SMART" id="SM00260">
    <property type="entry name" value="CheW"/>
    <property type="match status" value="1"/>
</dbReference>
<dbReference type="GO" id="GO:0006935">
    <property type="term" value="P:chemotaxis"/>
    <property type="evidence" value="ECO:0007669"/>
    <property type="project" value="UniProtKB-KW"/>
</dbReference>
<dbReference type="Proteomes" id="UP000282076">
    <property type="component" value="Unassembled WGS sequence"/>
</dbReference>
<dbReference type="CDD" id="cd16916">
    <property type="entry name" value="HATPase_CheA-like"/>
    <property type="match status" value="1"/>
</dbReference>
<evidence type="ECO:0000313" key="15">
    <source>
        <dbReference type="EMBL" id="RKP54116.1"/>
    </source>
</evidence>
<evidence type="ECO:0000256" key="5">
    <source>
        <dbReference type="ARBA" id="ARBA00022553"/>
    </source>
</evidence>
<dbReference type="SUPFAM" id="SSF55874">
    <property type="entry name" value="ATPase domain of HSP90 chaperone/DNA topoisomerase II/histidine kinase"/>
    <property type="match status" value="1"/>
</dbReference>
<accession>A0A494Y2K7</accession>
<organism evidence="15 16">
    <name type="scientific">Cohnella endophytica</name>
    <dbReference type="NCBI Taxonomy" id="2419778"/>
    <lineage>
        <taxon>Bacteria</taxon>
        <taxon>Bacillati</taxon>
        <taxon>Bacillota</taxon>
        <taxon>Bacilli</taxon>
        <taxon>Bacillales</taxon>
        <taxon>Paenibacillaceae</taxon>
        <taxon>Cohnella</taxon>
    </lineage>
</organism>
<dbReference type="InterPro" id="IPR003594">
    <property type="entry name" value="HATPase_dom"/>
</dbReference>
<dbReference type="PRINTS" id="PR00344">
    <property type="entry name" value="BCTRLSENSOR"/>
</dbReference>
<evidence type="ECO:0000259" key="12">
    <source>
        <dbReference type="PROSITE" id="PS50109"/>
    </source>
</evidence>
<evidence type="ECO:0000256" key="6">
    <source>
        <dbReference type="ARBA" id="ARBA00022679"/>
    </source>
</evidence>
<dbReference type="Pfam" id="PF02895">
    <property type="entry name" value="H-kinase_dim"/>
    <property type="match status" value="1"/>
</dbReference>
<evidence type="ECO:0000256" key="7">
    <source>
        <dbReference type="ARBA" id="ARBA00022741"/>
    </source>
</evidence>
<dbReference type="InterPro" id="IPR010808">
    <property type="entry name" value="CheA_P2-bd"/>
</dbReference>
<dbReference type="FunFam" id="3.30.565.10:FF:000016">
    <property type="entry name" value="Chemotaxis protein CheA, putative"/>
    <property type="match status" value="1"/>
</dbReference>
<dbReference type="SMART" id="SM00073">
    <property type="entry name" value="HPT"/>
    <property type="match status" value="1"/>
</dbReference>
<gene>
    <name evidence="15" type="ORF">D7Z26_12075</name>
</gene>
<dbReference type="SUPFAM" id="SSF47226">
    <property type="entry name" value="Histidine-containing phosphotransfer domain, HPT domain"/>
    <property type="match status" value="1"/>
</dbReference>
<dbReference type="InterPro" id="IPR005467">
    <property type="entry name" value="His_kinase_dom"/>
</dbReference>
<dbReference type="InterPro" id="IPR036097">
    <property type="entry name" value="HisK_dim/P_sf"/>
</dbReference>
<dbReference type="SUPFAM" id="SSF50341">
    <property type="entry name" value="CheW-like"/>
    <property type="match status" value="1"/>
</dbReference>
<dbReference type="Gene3D" id="1.10.287.560">
    <property type="entry name" value="Histidine kinase CheA-like, homodimeric domain"/>
    <property type="match status" value="1"/>
</dbReference>
<dbReference type="AlphaFoldDB" id="A0A494Y2K7"/>
<comment type="catalytic activity">
    <reaction evidence="1">
        <text>ATP + protein L-histidine = ADP + protein N-phospho-L-histidine.</text>
        <dbReference type="EC" id="2.7.13.3"/>
    </reaction>
</comment>
<keyword evidence="4" id="KW-0145">Chemotaxis</keyword>
<evidence type="ECO:0000256" key="11">
    <source>
        <dbReference type="PROSITE-ProRule" id="PRU00110"/>
    </source>
</evidence>
<dbReference type="SUPFAM" id="SSF47384">
    <property type="entry name" value="Homodimeric domain of signal transducing histidine kinase"/>
    <property type="match status" value="1"/>
</dbReference>
<dbReference type="PROSITE" id="PS50109">
    <property type="entry name" value="HIS_KIN"/>
    <property type="match status" value="1"/>
</dbReference>
<evidence type="ECO:0000256" key="10">
    <source>
        <dbReference type="ARBA" id="ARBA00023012"/>
    </source>
</evidence>
<dbReference type="OrthoDB" id="9803176at2"/>
<dbReference type="InterPro" id="IPR051315">
    <property type="entry name" value="Bact_Chemotaxis_CheA"/>
</dbReference>
<dbReference type="EC" id="2.7.13.3" evidence="2"/>
<reference evidence="15 16" key="1">
    <citation type="submission" date="2018-10" db="EMBL/GenBank/DDBJ databases">
        <title>Cohnella sp. M2MS4P-1, whole genome shotgun sequence.</title>
        <authorList>
            <person name="Tuo L."/>
        </authorList>
    </citation>
    <scope>NUCLEOTIDE SEQUENCE [LARGE SCALE GENOMIC DNA]</scope>
    <source>
        <strain evidence="15 16">M2MS4P-1</strain>
    </source>
</reference>
<feature type="domain" description="CheW-like" evidence="13">
    <location>
        <begin position="549"/>
        <end position="680"/>
    </location>
</feature>
<feature type="domain" description="HPt" evidence="14">
    <location>
        <begin position="1"/>
        <end position="103"/>
    </location>
</feature>
<dbReference type="PANTHER" id="PTHR43395">
    <property type="entry name" value="SENSOR HISTIDINE KINASE CHEA"/>
    <property type="match status" value="1"/>
</dbReference>
<feature type="domain" description="Histidine kinase" evidence="12">
    <location>
        <begin position="297"/>
        <end position="547"/>
    </location>
</feature>
<evidence type="ECO:0000256" key="2">
    <source>
        <dbReference type="ARBA" id="ARBA00012438"/>
    </source>
</evidence>
<evidence type="ECO:0000259" key="13">
    <source>
        <dbReference type="PROSITE" id="PS50851"/>
    </source>
</evidence>
<protein>
    <recommendedName>
        <fullName evidence="3">Chemotaxis protein CheA</fullName>
        <ecNumber evidence="2">2.7.13.3</ecNumber>
    </recommendedName>
</protein>
<keyword evidence="7" id="KW-0547">Nucleotide-binding</keyword>
<evidence type="ECO:0000259" key="14">
    <source>
        <dbReference type="PROSITE" id="PS50894"/>
    </source>
</evidence>
<dbReference type="Pfam" id="PF02518">
    <property type="entry name" value="HATPase_c"/>
    <property type="match status" value="1"/>
</dbReference>
<dbReference type="InterPro" id="IPR035891">
    <property type="entry name" value="CheY-binding_CheA"/>
</dbReference>
<dbReference type="InterPro" id="IPR002545">
    <property type="entry name" value="CheW-lke_dom"/>
</dbReference>
<keyword evidence="5 11" id="KW-0597">Phosphoprotein</keyword>
<proteinExistence type="predicted"/>
<dbReference type="PROSITE" id="PS50851">
    <property type="entry name" value="CHEW"/>
    <property type="match status" value="1"/>
</dbReference>
<evidence type="ECO:0000313" key="16">
    <source>
        <dbReference type="Proteomes" id="UP000282076"/>
    </source>
</evidence>
<dbReference type="SUPFAM" id="SSF55052">
    <property type="entry name" value="CheY-binding domain of CheA"/>
    <property type="match status" value="1"/>
</dbReference>
<dbReference type="InterPro" id="IPR036641">
    <property type="entry name" value="HPT_dom_sf"/>
</dbReference>
<dbReference type="GO" id="GO:0000155">
    <property type="term" value="F:phosphorelay sensor kinase activity"/>
    <property type="evidence" value="ECO:0007669"/>
    <property type="project" value="InterPro"/>
</dbReference>
<dbReference type="Gene3D" id="3.30.70.1110">
    <property type="entry name" value="Histidine kinase CheA-like, P2 response regulator-binding domain"/>
    <property type="match status" value="1"/>
</dbReference>
<dbReference type="CDD" id="cd00088">
    <property type="entry name" value="HPT"/>
    <property type="match status" value="1"/>
</dbReference>
<keyword evidence="10" id="KW-0902">Two-component regulatory system</keyword>
<dbReference type="InterPro" id="IPR037052">
    <property type="entry name" value="CheA-like_P2_sf"/>
</dbReference>
<feature type="modified residue" description="Phosphohistidine" evidence="11">
    <location>
        <position position="46"/>
    </location>
</feature>
<dbReference type="SMART" id="SM01231">
    <property type="entry name" value="H-kinase_dim"/>
    <property type="match status" value="1"/>
</dbReference>
<dbReference type="InterPro" id="IPR008207">
    <property type="entry name" value="Sig_transdc_His_kin_Hpt_dom"/>
</dbReference>
<keyword evidence="6" id="KW-0808">Transferase</keyword>
<dbReference type="InterPro" id="IPR004358">
    <property type="entry name" value="Sig_transdc_His_kin-like_C"/>
</dbReference>
<evidence type="ECO:0000256" key="9">
    <source>
        <dbReference type="ARBA" id="ARBA00022840"/>
    </source>
</evidence>
<dbReference type="InterPro" id="IPR036890">
    <property type="entry name" value="HATPase_C_sf"/>
</dbReference>
<name>A0A494Y2K7_9BACL</name>
<dbReference type="RefSeq" id="WP_120977212.1">
    <property type="nucleotide sequence ID" value="NZ_RBZM01000005.1"/>
</dbReference>
<dbReference type="GO" id="GO:0005737">
    <property type="term" value="C:cytoplasm"/>
    <property type="evidence" value="ECO:0007669"/>
    <property type="project" value="InterPro"/>
</dbReference>
<dbReference type="Gene3D" id="2.30.30.40">
    <property type="entry name" value="SH3 Domains"/>
    <property type="match status" value="1"/>
</dbReference>
<keyword evidence="16" id="KW-1185">Reference proteome</keyword>
<evidence type="ECO:0000256" key="1">
    <source>
        <dbReference type="ARBA" id="ARBA00000085"/>
    </source>
</evidence>
<dbReference type="Pfam" id="PF01584">
    <property type="entry name" value="CheW"/>
    <property type="match status" value="1"/>
</dbReference>
<evidence type="ECO:0000256" key="8">
    <source>
        <dbReference type="ARBA" id="ARBA00022777"/>
    </source>
</evidence>
<dbReference type="Gene3D" id="3.30.565.10">
    <property type="entry name" value="Histidine kinase-like ATPase, C-terminal domain"/>
    <property type="match status" value="1"/>
</dbReference>
<keyword evidence="9" id="KW-0067">ATP-binding</keyword>
<dbReference type="Gene3D" id="1.20.120.160">
    <property type="entry name" value="HPT domain"/>
    <property type="match status" value="1"/>
</dbReference>
<evidence type="ECO:0000256" key="4">
    <source>
        <dbReference type="ARBA" id="ARBA00022500"/>
    </source>
</evidence>
<dbReference type="PROSITE" id="PS50894">
    <property type="entry name" value="HPT"/>
    <property type="match status" value="1"/>
</dbReference>
<dbReference type="InterPro" id="IPR036061">
    <property type="entry name" value="CheW-like_dom_sf"/>
</dbReference>
<dbReference type="Pfam" id="PF01627">
    <property type="entry name" value="Hpt"/>
    <property type="match status" value="1"/>
</dbReference>
<dbReference type="PANTHER" id="PTHR43395:SF1">
    <property type="entry name" value="CHEMOTAXIS PROTEIN CHEA"/>
    <property type="match status" value="1"/>
</dbReference>
<dbReference type="EMBL" id="RBZM01000005">
    <property type="protein sequence ID" value="RKP54116.1"/>
    <property type="molecule type" value="Genomic_DNA"/>
</dbReference>
<dbReference type="InterPro" id="IPR037006">
    <property type="entry name" value="CheA-like_homodim_sf"/>
</dbReference>
<sequence length="680" mass="74906">MNVDQYLSIFIDESLEHLQSINANLLSLEQNPDDLDIVHSIFRSAHTLKGMSATMGYEDLASLTHQMENVLDRVRNKQLELEPYIIDELFKSNDALQAMVQDIVQGGTGRAEVAANLQSLKLIANGESREQHASGEEEKAELSHSPFDVDEYQYSVLIRSLEAGFGVYFTEVVIRGDSLLKAARAYMVFQLLEKHGEVIKSTPSVEEIEQEMFDRSFFVVIISKVNEDVLQTMIGNVSEIEAVKVSRITRGTLIELKGQHQETTIAKEIPAETAKPARIGNLDKPVTAVNVSAAVATASRSIRVDLDRLDALINLFGEMLIDRVRLEQLASEIRRTELTETVEHMSLVSNSLQDIVMKLRMVPIDTVFNRFPRMIRDAAKTLDKKIELIMTGVETELDRTVADEIGDPLVHLLRNSADHGIERTADRIAAGKSATGTIHLRAFHSGNLVFIEIEDDGGGINGEAVLAKAIQNGLVTQDQASNLSEEDIYSLLFASGFSTAGQVSDLSGRGVGLDVVKTKVESLGGHVRVESRRGIGTKFSVQLPLTISIITALLVQTDSEKYAIPLSMIVETTSVRMDQVRSVHGIRTICYRNSIIPVISLLDHFKIPGEVRLYNDNVNMVVARKADKLLAIEVDEFIGQQEIVLKSLGKFLAGTDVVSGATILGDGQVALIIDTDAFFQ</sequence>
<evidence type="ECO:0000256" key="3">
    <source>
        <dbReference type="ARBA" id="ARBA00021495"/>
    </source>
</evidence>
<keyword evidence="8" id="KW-0418">Kinase</keyword>
<dbReference type="GO" id="GO:0005524">
    <property type="term" value="F:ATP binding"/>
    <property type="evidence" value="ECO:0007669"/>
    <property type="project" value="UniProtKB-KW"/>
</dbReference>
<dbReference type="CDD" id="cd00731">
    <property type="entry name" value="CheA_reg"/>
    <property type="match status" value="1"/>
</dbReference>
<dbReference type="SMART" id="SM00387">
    <property type="entry name" value="HATPase_c"/>
    <property type="match status" value="1"/>
</dbReference>
<dbReference type="Pfam" id="PF07194">
    <property type="entry name" value="P2"/>
    <property type="match status" value="1"/>
</dbReference>
<dbReference type="InterPro" id="IPR004105">
    <property type="entry name" value="CheA-like_dim"/>
</dbReference>